<evidence type="ECO:0008006" key="3">
    <source>
        <dbReference type="Google" id="ProtNLM"/>
    </source>
</evidence>
<protein>
    <recommendedName>
        <fullName evidence="3">DUF4263 domain-containing protein</fullName>
    </recommendedName>
</protein>
<gene>
    <name evidence="1" type="ORF">EV644_12737</name>
</gene>
<dbReference type="EMBL" id="SLWM01000027">
    <property type="protein sequence ID" value="TCO12146.1"/>
    <property type="molecule type" value="Genomic_DNA"/>
</dbReference>
<dbReference type="Gene3D" id="3.40.1350.10">
    <property type="match status" value="1"/>
</dbReference>
<evidence type="ECO:0000313" key="1">
    <source>
        <dbReference type="EMBL" id="TCO12146.1"/>
    </source>
</evidence>
<sequence>MSGAIFLLSGEQLVEMHERPYNSEDLLQTLLAKYPNLLAGDQLAGSPRQWLLVNREVGVPDREAGSNRWSLDHLFIDQDAVPTLVEVKRSDDTRIRREVVGQMLDYAANGVVYWPAERLRADFEARCAKEGTDAGEVFRDSLGDELEPEQFWDMVEQNLLSGRIRLVFVADLIPAELRRVIEFLNERMSPTEVVGVEIKQYVGQGNLTTLVPRVVGQTEQARVQKPSGQSRTEVGWDYYEARLQPDRLALVRSLFDRSEEAIEERGLGWVPRLRAGYFAFQRPGGYNCAGADIYRERPVEFWIKLPLPPDELRRLGHEVVDPYPELESRWDGHNKLWRWAVPTLDAAPDAGRAIELTSRYQPSDGPMPIPAS</sequence>
<dbReference type="Proteomes" id="UP000295818">
    <property type="component" value="Unassembled WGS sequence"/>
</dbReference>
<comment type="caution">
    <text evidence="1">The sequence shown here is derived from an EMBL/GenBank/DDBJ whole genome shotgun (WGS) entry which is preliminary data.</text>
</comment>
<reference evidence="1 2" key="1">
    <citation type="journal article" date="2015" name="Stand. Genomic Sci.">
        <title>Genomic Encyclopedia of Bacterial and Archaeal Type Strains, Phase III: the genomes of soil and plant-associated and newly described type strains.</title>
        <authorList>
            <person name="Whitman W.B."/>
            <person name="Woyke T."/>
            <person name="Klenk H.P."/>
            <person name="Zhou Y."/>
            <person name="Lilburn T.G."/>
            <person name="Beck B.J."/>
            <person name="De Vos P."/>
            <person name="Vandamme P."/>
            <person name="Eisen J.A."/>
            <person name="Garrity G."/>
            <person name="Hugenholtz P."/>
            <person name="Kyrpides N.C."/>
        </authorList>
    </citation>
    <scope>NUCLEOTIDE SEQUENCE [LARGE SCALE GENOMIC DNA]</scope>
    <source>
        <strain evidence="1 2">VKM Ac-2538</strain>
    </source>
</reference>
<dbReference type="RefSeq" id="WP_132195461.1">
    <property type="nucleotide sequence ID" value="NZ_SLWM01000027.1"/>
</dbReference>
<dbReference type="InterPro" id="IPR011856">
    <property type="entry name" value="tRNA_endonuc-like_dom_sf"/>
</dbReference>
<accession>A0ABY2B8X1</accession>
<name>A0ABY2B8X1_9ACTN</name>
<organism evidence="1 2">
    <name type="scientific">Kribbella orskensis</name>
    <dbReference type="NCBI Taxonomy" id="2512216"/>
    <lineage>
        <taxon>Bacteria</taxon>
        <taxon>Bacillati</taxon>
        <taxon>Actinomycetota</taxon>
        <taxon>Actinomycetes</taxon>
        <taxon>Propionibacteriales</taxon>
        <taxon>Kribbellaceae</taxon>
        <taxon>Kribbella</taxon>
    </lineage>
</organism>
<evidence type="ECO:0000313" key="2">
    <source>
        <dbReference type="Proteomes" id="UP000295818"/>
    </source>
</evidence>
<keyword evidence="2" id="KW-1185">Reference proteome</keyword>
<proteinExistence type="predicted"/>